<dbReference type="Pfam" id="PF05127">
    <property type="entry name" value="NAT10_TcmA_helicase"/>
    <property type="match status" value="1"/>
</dbReference>
<dbReference type="GO" id="GO:0030686">
    <property type="term" value="C:90S preribosome"/>
    <property type="evidence" value="ECO:0007669"/>
    <property type="project" value="TreeGrafter"/>
</dbReference>
<dbReference type="EMBL" id="BMAW01080942">
    <property type="protein sequence ID" value="GFU22064.1"/>
    <property type="molecule type" value="Genomic_DNA"/>
</dbReference>
<sequence length="954" mass="108358">MVDKPIKKLIKMGIRRNHRSLFVILGPKGSKQVPVFSQLLKQYKVKDNSILWCTKQKSDVFEVNNKTNLVAPKAASDDLQDDTDLAPYYCSYSDVEDISHRSFNLVILQDFDGLSLHSLSLVINTVKGGGIIIFLFHHLKSISDLMNLSLNTEHKVSRFNKRFASLLCSCPNSLILNDSLNILSSGLKFSESEEFDRSIAREKIEEIRLKFEKDAVIHTLLGVCHSVEQTELLLKFLEVLKNRSFHAVLSVSSAVGRGKSAALGLAIAGSLAFNYSNIFISSMSYEYVNTVFKFVLKGLDALDYKEDDDFDLIQSVNPKFRNNLTGINIFRDHPQSVRFILPQDIGERLEQAELVVFDEAAAIPMNVLKNLFGPYIVLMASSTSGPGASSPYMYTSMINVIQPSTSVSSQGEQLQKFYLNEPIHYASGDSIESWLNLALCVEPIISSHLSCGFPVPEQCRLFCVNRDTLFGGSKQAEDFLQSLMSILTSSCRSLSSDHLVNLADSPNYNIFCLLPPMNKFKQTFSGLICAILVHLEQEIPDHIIHCGTNLDEPISNCFNEWKVKNMTTARFLPVQGIHVLNIVTHQNYRKMGYGLRALQLLQEFYEGKCISLDENLGPHSTRTETCLENNSVDFPILQQLTEIQPDSIEYLFVSCNLSSESLRFWKKNSFIPAYISEKTNSEGEHMLFMIKPIEETFKQRIEKYWLNFQNHYCCHLGAEFRNFKASLALSVMQFSANWINKDFKELSKTDIDLLIRPHHMKALEKYCQNLLDYHTIIQIIPTLANLYFKDRLKDVALPRVQEAILLSFGIQFKVVDVISKDLGLPKMQIFGLLNRTIKKLANHLTAIIEKSVASTLEKREIVMEPIAQDLDEELEEAAKKIQEKQEQDALKLKDIDISQYAIKGSEEDWEKALFSGRKALVSIRSVKKIANIPDQSKLLNESFKKPKQNKKRKR</sequence>
<dbReference type="Proteomes" id="UP000887013">
    <property type="component" value="Unassembled WGS sequence"/>
</dbReference>
<dbReference type="PANTHER" id="PTHR10925">
    <property type="entry name" value="N-ACETYLTRANSFERASE 10"/>
    <property type="match status" value="1"/>
</dbReference>
<dbReference type="GO" id="GO:0005524">
    <property type="term" value="F:ATP binding"/>
    <property type="evidence" value="ECO:0007669"/>
    <property type="project" value="UniProtKB-KW"/>
</dbReference>
<evidence type="ECO:0000259" key="9">
    <source>
        <dbReference type="Pfam" id="PF05127"/>
    </source>
</evidence>
<dbReference type="InterPro" id="IPR032672">
    <property type="entry name" value="TmcA/NAT10/Kre33"/>
</dbReference>
<feature type="domain" description="N-acetyltransferase" evidence="11">
    <location>
        <begin position="483"/>
        <end position="693"/>
    </location>
</feature>
<feature type="domain" description="TmcA/NAT10 N-terminal" evidence="10">
    <location>
        <begin position="5"/>
        <end position="176"/>
    </location>
</feature>
<feature type="domain" description="Possible tRNA binding" evidence="12">
    <location>
        <begin position="702"/>
        <end position="912"/>
    </location>
</feature>
<keyword evidence="6" id="KW-0067">ATP-binding</keyword>
<evidence type="ECO:0000256" key="7">
    <source>
        <dbReference type="ARBA" id="ARBA00023242"/>
    </source>
</evidence>
<evidence type="ECO:0000259" key="10">
    <source>
        <dbReference type="Pfam" id="PF08351"/>
    </source>
</evidence>
<keyword evidence="4" id="KW-0819">tRNA processing</keyword>
<evidence type="ECO:0000256" key="2">
    <source>
        <dbReference type="ARBA" id="ARBA00022552"/>
    </source>
</evidence>
<evidence type="ECO:0000256" key="8">
    <source>
        <dbReference type="ARBA" id="ARBA00023315"/>
    </source>
</evidence>
<accession>A0A8X6UDY4</accession>
<keyword evidence="3" id="KW-0808">Transferase</keyword>
<dbReference type="Gene3D" id="3.40.50.300">
    <property type="entry name" value="P-loop containing nucleotide triphosphate hydrolases"/>
    <property type="match status" value="1"/>
</dbReference>
<evidence type="ECO:0000256" key="1">
    <source>
        <dbReference type="ARBA" id="ARBA00004604"/>
    </source>
</evidence>
<dbReference type="GO" id="GO:0005730">
    <property type="term" value="C:nucleolus"/>
    <property type="evidence" value="ECO:0007669"/>
    <property type="project" value="UniProtKB-SubCell"/>
</dbReference>
<organism evidence="13 14">
    <name type="scientific">Nephila pilipes</name>
    <name type="common">Giant wood spider</name>
    <name type="synonym">Nephila maculata</name>
    <dbReference type="NCBI Taxonomy" id="299642"/>
    <lineage>
        <taxon>Eukaryota</taxon>
        <taxon>Metazoa</taxon>
        <taxon>Ecdysozoa</taxon>
        <taxon>Arthropoda</taxon>
        <taxon>Chelicerata</taxon>
        <taxon>Arachnida</taxon>
        <taxon>Araneae</taxon>
        <taxon>Araneomorphae</taxon>
        <taxon>Entelegynae</taxon>
        <taxon>Araneoidea</taxon>
        <taxon>Nephilidae</taxon>
        <taxon>Nephila</taxon>
    </lineage>
</organism>
<dbReference type="Pfam" id="PF13718">
    <property type="entry name" value="GNAT_acetyltr_2"/>
    <property type="match status" value="1"/>
</dbReference>
<evidence type="ECO:0000256" key="4">
    <source>
        <dbReference type="ARBA" id="ARBA00022694"/>
    </source>
</evidence>
<gene>
    <name evidence="13" type="primary">Nat10</name>
    <name evidence="13" type="ORF">NPIL_298821</name>
</gene>
<evidence type="ECO:0000256" key="5">
    <source>
        <dbReference type="ARBA" id="ARBA00022741"/>
    </source>
</evidence>
<dbReference type="InterPro" id="IPR007807">
    <property type="entry name" value="TcmA/NAT10_helicase"/>
</dbReference>
<dbReference type="GO" id="GO:1990883">
    <property type="term" value="F:18S rRNA cytidine N-acetyltransferase activity"/>
    <property type="evidence" value="ECO:0007669"/>
    <property type="project" value="TreeGrafter"/>
</dbReference>
<dbReference type="GO" id="GO:0008033">
    <property type="term" value="P:tRNA processing"/>
    <property type="evidence" value="ECO:0007669"/>
    <property type="project" value="UniProtKB-KW"/>
</dbReference>
<reference evidence="13" key="1">
    <citation type="submission" date="2020-08" db="EMBL/GenBank/DDBJ databases">
        <title>Multicomponent nature underlies the extraordinary mechanical properties of spider dragline silk.</title>
        <authorList>
            <person name="Kono N."/>
            <person name="Nakamura H."/>
            <person name="Mori M."/>
            <person name="Yoshida Y."/>
            <person name="Ohtoshi R."/>
            <person name="Malay A.D."/>
            <person name="Moran D.A.P."/>
            <person name="Tomita M."/>
            <person name="Numata K."/>
            <person name="Arakawa K."/>
        </authorList>
    </citation>
    <scope>NUCLEOTIDE SEQUENCE</scope>
</reference>
<dbReference type="InterPro" id="IPR027417">
    <property type="entry name" value="P-loop_NTPase"/>
</dbReference>
<keyword evidence="14" id="KW-1185">Reference proteome</keyword>
<evidence type="ECO:0000313" key="13">
    <source>
        <dbReference type="EMBL" id="GFU22064.1"/>
    </source>
</evidence>
<evidence type="ECO:0000259" key="11">
    <source>
        <dbReference type="Pfam" id="PF13718"/>
    </source>
</evidence>
<feature type="domain" description="TcmA/NAT10 helicase" evidence="9">
    <location>
        <begin position="251"/>
        <end position="441"/>
    </location>
</feature>
<comment type="subcellular location">
    <subcellularLocation>
        <location evidence="1">Nucleus</location>
        <location evidence="1">Nucleolus</location>
    </subcellularLocation>
</comment>
<evidence type="ECO:0000259" key="12">
    <source>
        <dbReference type="Pfam" id="PF13725"/>
    </source>
</evidence>
<evidence type="ECO:0000256" key="3">
    <source>
        <dbReference type="ARBA" id="ARBA00022679"/>
    </source>
</evidence>
<dbReference type="Pfam" id="PF13725">
    <property type="entry name" value="tRNA_bind_2"/>
    <property type="match status" value="1"/>
</dbReference>
<dbReference type="InterPro" id="IPR027992">
    <property type="entry name" value="tRNA_bind_dom"/>
</dbReference>
<dbReference type="Gene3D" id="3.40.630.30">
    <property type="match status" value="1"/>
</dbReference>
<dbReference type="GO" id="GO:1904812">
    <property type="term" value="P:rRNA acetylation involved in maturation of SSU-rRNA"/>
    <property type="evidence" value="ECO:0007669"/>
    <property type="project" value="TreeGrafter"/>
</dbReference>
<dbReference type="InterPro" id="IPR000182">
    <property type="entry name" value="GNAT_dom"/>
</dbReference>
<keyword evidence="8" id="KW-0012">Acyltransferase</keyword>
<evidence type="ECO:0000313" key="14">
    <source>
        <dbReference type="Proteomes" id="UP000887013"/>
    </source>
</evidence>
<proteinExistence type="predicted"/>
<dbReference type="Gene3D" id="3.40.50.11040">
    <property type="match status" value="1"/>
</dbReference>
<dbReference type="OrthoDB" id="10067491at2759"/>
<dbReference type="GO" id="GO:0000049">
    <property type="term" value="F:tRNA binding"/>
    <property type="evidence" value="ECO:0007669"/>
    <property type="project" value="TreeGrafter"/>
</dbReference>
<keyword evidence="7" id="KW-0539">Nucleus</keyword>
<dbReference type="InterPro" id="IPR013562">
    <property type="entry name" value="TmcA/NAT10_N"/>
</dbReference>
<dbReference type="PANTHER" id="PTHR10925:SF5">
    <property type="entry name" value="RNA CYTIDINE ACETYLTRANSFERASE"/>
    <property type="match status" value="1"/>
</dbReference>
<name>A0A8X6UDY4_NEPPI</name>
<keyword evidence="5" id="KW-0547">Nucleotide-binding</keyword>
<protein>
    <submittedName>
        <fullName evidence="13">RNA cytidine acetyltransferase</fullName>
    </submittedName>
</protein>
<dbReference type="Pfam" id="PF08351">
    <property type="entry name" value="TmcA_N"/>
    <property type="match status" value="1"/>
</dbReference>
<keyword evidence="2" id="KW-0698">rRNA processing</keyword>
<evidence type="ECO:0000256" key="6">
    <source>
        <dbReference type="ARBA" id="ARBA00022840"/>
    </source>
</evidence>
<comment type="caution">
    <text evidence="13">The sequence shown here is derived from an EMBL/GenBank/DDBJ whole genome shotgun (WGS) entry which is preliminary data.</text>
</comment>
<dbReference type="AlphaFoldDB" id="A0A8X6UDY4"/>